<dbReference type="GO" id="GO:0016020">
    <property type="term" value="C:membrane"/>
    <property type="evidence" value="ECO:0007669"/>
    <property type="project" value="InterPro"/>
</dbReference>
<sequence length="247" mass="27580">MASDRDLVLYLCVSEGTMIVADVVFRDPDMEKLAAKCLHHTPANHAVYTHTFDGRSYAFLIGERFVVFGIFDAGLEKGKRLWLLEKVRDGFEGVLIRKESAFVEKLGCMSLQVDMAEVFRRAVDAQFGSISSVSGLARLVCDQRTKNSAPAKSQKGCNDGLKKKKKKRVGGAAGEANGESWEVEHLADETSKEMSVLMNKHDGRQRAAARRSWRMRAWIVLLADLIVCLVLFGVWLYICRGFKCLDG</sequence>
<dbReference type="AlphaFoldDB" id="A0A7N0U611"/>
<dbReference type="InterPro" id="IPR044783">
    <property type="entry name" value="PHYL"/>
</dbReference>
<evidence type="ECO:0000256" key="1">
    <source>
        <dbReference type="SAM" id="MobiDB-lite"/>
    </source>
</evidence>
<dbReference type="PANTHER" id="PTHR47461">
    <property type="entry name" value="PHYTOLONGIN PHYL1.2"/>
    <property type="match status" value="1"/>
</dbReference>
<dbReference type="EnsemblPlants" id="Kaladp0055s0315.1.v1.1">
    <property type="protein sequence ID" value="Kaladp0055s0315.1.v1.1.CDS.1"/>
    <property type="gene ID" value="Kaladp0055s0315.v1.1"/>
</dbReference>
<feature type="region of interest" description="Disordered" evidence="1">
    <location>
        <begin position="148"/>
        <end position="176"/>
    </location>
</feature>
<dbReference type="PANTHER" id="PTHR47461:SF3">
    <property type="entry name" value="PHYTOLONGIN PHYL2.2"/>
    <property type="match status" value="1"/>
</dbReference>
<keyword evidence="2" id="KW-0472">Membrane</keyword>
<organism evidence="3 4">
    <name type="scientific">Kalanchoe fedtschenkoi</name>
    <name type="common">Lavender scallops</name>
    <name type="synonym">South American air plant</name>
    <dbReference type="NCBI Taxonomy" id="63787"/>
    <lineage>
        <taxon>Eukaryota</taxon>
        <taxon>Viridiplantae</taxon>
        <taxon>Streptophyta</taxon>
        <taxon>Embryophyta</taxon>
        <taxon>Tracheophyta</taxon>
        <taxon>Spermatophyta</taxon>
        <taxon>Magnoliopsida</taxon>
        <taxon>eudicotyledons</taxon>
        <taxon>Gunneridae</taxon>
        <taxon>Pentapetalae</taxon>
        <taxon>Saxifragales</taxon>
        <taxon>Crassulaceae</taxon>
        <taxon>Kalanchoe</taxon>
    </lineage>
</organism>
<dbReference type="OMA" id="PLARECI"/>
<name>A0A7N0U611_KALFE</name>
<dbReference type="Gramene" id="Kaladp0055s0315.1.v1.1">
    <property type="protein sequence ID" value="Kaladp0055s0315.1.v1.1.CDS.1"/>
    <property type="gene ID" value="Kaladp0055s0315.v1.1"/>
</dbReference>
<reference evidence="3" key="1">
    <citation type="submission" date="2021-01" db="UniProtKB">
        <authorList>
            <consortium name="EnsemblPlants"/>
        </authorList>
    </citation>
    <scope>IDENTIFICATION</scope>
</reference>
<accession>A0A7N0U611</accession>
<evidence type="ECO:0000256" key="2">
    <source>
        <dbReference type="SAM" id="Phobius"/>
    </source>
</evidence>
<keyword evidence="4" id="KW-1185">Reference proteome</keyword>
<evidence type="ECO:0008006" key="5">
    <source>
        <dbReference type="Google" id="ProtNLM"/>
    </source>
</evidence>
<feature type="transmembrane region" description="Helical" evidence="2">
    <location>
        <begin position="217"/>
        <end position="238"/>
    </location>
</feature>
<dbReference type="Proteomes" id="UP000594263">
    <property type="component" value="Unplaced"/>
</dbReference>
<evidence type="ECO:0000313" key="4">
    <source>
        <dbReference type="Proteomes" id="UP000594263"/>
    </source>
</evidence>
<protein>
    <recommendedName>
        <fullName evidence="5">Longin domain-containing protein</fullName>
    </recommendedName>
</protein>
<keyword evidence="2" id="KW-0812">Transmembrane</keyword>
<proteinExistence type="predicted"/>
<keyword evidence="2" id="KW-1133">Transmembrane helix</keyword>
<dbReference type="Gene3D" id="3.30.450.50">
    <property type="entry name" value="Longin domain"/>
    <property type="match status" value="1"/>
</dbReference>
<evidence type="ECO:0000313" key="3">
    <source>
        <dbReference type="EnsemblPlants" id="Kaladp0055s0315.1.v1.1.CDS.1"/>
    </source>
</evidence>